<feature type="transmembrane region" description="Helical" evidence="2">
    <location>
        <begin position="361"/>
        <end position="384"/>
    </location>
</feature>
<keyword evidence="2" id="KW-0472">Membrane</keyword>
<feature type="transmembrane region" description="Helical" evidence="2">
    <location>
        <begin position="396"/>
        <end position="415"/>
    </location>
</feature>
<feature type="transmembrane region" description="Helical" evidence="2">
    <location>
        <begin position="286"/>
        <end position="305"/>
    </location>
</feature>
<evidence type="ECO:0000256" key="1">
    <source>
        <dbReference type="SAM" id="Coils"/>
    </source>
</evidence>
<protein>
    <submittedName>
        <fullName evidence="3">Hemolysin D</fullName>
    </submittedName>
</protein>
<evidence type="ECO:0000256" key="2">
    <source>
        <dbReference type="SAM" id="Phobius"/>
    </source>
</evidence>
<reference evidence="3 4" key="1">
    <citation type="submission" date="2018-02" db="EMBL/GenBank/DDBJ databases">
        <title>Comparative genomes isolates from brazilian mangrove.</title>
        <authorList>
            <person name="Araujo J.E."/>
            <person name="Taketani R.G."/>
            <person name="Silva M.C.P."/>
            <person name="Loureco M.V."/>
            <person name="Andreote F.D."/>
        </authorList>
    </citation>
    <scope>NUCLEOTIDE SEQUENCE [LARGE SCALE GENOMIC DNA]</scope>
    <source>
        <strain evidence="3 4">Hex-1 MGV</strain>
    </source>
</reference>
<evidence type="ECO:0000313" key="4">
    <source>
        <dbReference type="Proteomes" id="UP000238322"/>
    </source>
</evidence>
<dbReference type="AlphaFoldDB" id="A0A2S8FQ41"/>
<dbReference type="PANTHER" id="PTHR13325">
    <property type="entry name" value="PROTEASE M50 MEMBRANE-BOUND TRANSCRIPTION FACTOR SITE 2 PROTEASE"/>
    <property type="match status" value="1"/>
</dbReference>
<dbReference type="GO" id="GO:0031293">
    <property type="term" value="P:membrane protein intracellular domain proteolysis"/>
    <property type="evidence" value="ECO:0007669"/>
    <property type="project" value="TreeGrafter"/>
</dbReference>
<dbReference type="EMBL" id="PUHY01000010">
    <property type="protein sequence ID" value="PQO34278.1"/>
    <property type="molecule type" value="Genomic_DNA"/>
</dbReference>
<dbReference type="PANTHER" id="PTHR13325:SF3">
    <property type="entry name" value="MEMBRANE-BOUND TRANSCRIPTION FACTOR SITE-2 PROTEASE"/>
    <property type="match status" value="1"/>
</dbReference>
<keyword evidence="2" id="KW-1133">Transmembrane helix</keyword>
<dbReference type="Gene3D" id="1.10.287.470">
    <property type="entry name" value="Helix hairpin bin"/>
    <property type="match status" value="1"/>
</dbReference>
<dbReference type="Proteomes" id="UP000238322">
    <property type="component" value="Unassembled WGS sequence"/>
</dbReference>
<dbReference type="InterPro" id="IPR001193">
    <property type="entry name" value="MBTPS2"/>
</dbReference>
<accession>A0A2S8FQ41</accession>
<dbReference type="GO" id="GO:0005737">
    <property type="term" value="C:cytoplasm"/>
    <property type="evidence" value="ECO:0007669"/>
    <property type="project" value="TreeGrafter"/>
</dbReference>
<feature type="transmembrane region" description="Helical" evidence="2">
    <location>
        <begin position="258"/>
        <end position="280"/>
    </location>
</feature>
<dbReference type="InterPro" id="IPR041881">
    <property type="entry name" value="PqqD_sf"/>
</dbReference>
<dbReference type="OrthoDB" id="9759690at2"/>
<feature type="coiled-coil region" evidence="1">
    <location>
        <begin position="502"/>
        <end position="563"/>
    </location>
</feature>
<dbReference type="RefSeq" id="WP_105330008.1">
    <property type="nucleotide sequence ID" value="NZ_PUHY01000010.1"/>
</dbReference>
<dbReference type="Gene3D" id="2.40.30.170">
    <property type="match status" value="1"/>
</dbReference>
<dbReference type="GO" id="GO:0004222">
    <property type="term" value="F:metalloendopeptidase activity"/>
    <property type="evidence" value="ECO:0007669"/>
    <property type="project" value="InterPro"/>
</dbReference>
<dbReference type="SUPFAM" id="SSF111369">
    <property type="entry name" value="HlyD-like secretion proteins"/>
    <property type="match status" value="1"/>
</dbReference>
<dbReference type="Gene3D" id="2.40.50.100">
    <property type="match status" value="1"/>
</dbReference>
<dbReference type="GO" id="GO:0016020">
    <property type="term" value="C:membrane"/>
    <property type="evidence" value="ECO:0007669"/>
    <property type="project" value="InterPro"/>
</dbReference>
<evidence type="ECO:0000313" key="3">
    <source>
        <dbReference type="EMBL" id="PQO34278.1"/>
    </source>
</evidence>
<sequence>MVSLQDSLVASSSRPLPLRARPDLSARQHTYQGRGYWVVKEPLGLNYFRFQEEEYAILKMLDGKTSLQEIKDRFEKEFAPQKISFNDLQHFIGTLHRSGLVITTAMDQGRQLKGRRDERKWKETVQLMSNILAVRFKGIDPDRILTALNPYTRWLFTGPAMIFVLMLCAAALLLVTVQYDVFKSRLPSFQEFFGPSNWLLLGAVLGATKICHEFGHGLSCKRYGGECHEMGVMFLVMTPCLYCNVSDSWMLPNKWHRAMIGAAGMYVEVFLASIATFIWWFSEPGLLNHLALQVMFVSSVSTVIFNGNPLLRYDGYYILSDIMEVPNMRQKASSVLHRFMSKYFLGLDPPEDPFLPERNQFFFGLYTVAANLYRLVVTASIMLFLNKVFEPYGLQVIGQMIALAGIYGLVVMPIYQLWKFLYVPGRMAQVKRKNVLMTATAVAAVIAGFVYIPVPQWVKCPVEVQPFNNESVFVVVPGQLEEVLVKPGQHVTKGTKLARVTNFDLTLELVELENEEEGLEDLLQSIDRQQLRAMDSSEFEQTFAEVTEQLKSVREQLKKKRQQVAQIEVPAPFDGTIFPVPDKAPSQGNDGRLPEWSGSVFDEKNQGAYLSTSDVLCQIGDASQMEAVLYIDQDYIELIHPDQEVEIKLDAFPGRTFKGHIAVMGTTEVEFVPPSLSTQSGGELPTVSDRETGRLRPQNATFPAQVPLTQGEEGLKLGMRGRGKIWVKWEPLGTRLWRYVSRTFHFYL</sequence>
<organism evidence="3 4">
    <name type="scientific">Blastopirellula marina</name>
    <dbReference type="NCBI Taxonomy" id="124"/>
    <lineage>
        <taxon>Bacteria</taxon>
        <taxon>Pseudomonadati</taxon>
        <taxon>Planctomycetota</taxon>
        <taxon>Planctomycetia</taxon>
        <taxon>Pirellulales</taxon>
        <taxon>Pirellulaceae</taxon>
        <taxon>Blastopirellula</taxon>
    </lineage>
</organism>
<feature type="transmembrane region" description="Helical" evidence="2">
    <location>
        <begin position="154"/>
        <end position="175"/>
    </location>
</feature>
<comment type="caution">
    <text evidence="3">The sequence shown here is derived from an EMBL/GenBank/DDBJ whole genome shotgun (WGS) entry which is preliminary data.</text>
</comment>
<gene>
    <name evidence="3" type="ORF">C5Y83_12145</name>
</gene>
<keyword evidence="2" id="KW-0812">Transmembrane</keyword>
<feature type="transmembrane region" description="Helical" evidence="2">
    <location>
        <begin position="435"/>
        <end position="454"/>
    </location>
</feature>
<name>A0A2S8FQ41_9BACT</name>
<dbReference type="Gene3D" id="1.10.10.1150">
    <property type="entry name" value="Coenzyme PQQ synthesis protein D (PqqD)"/>
    <property type="match status" value="1"/>
</dbReference>
<keyword evidence="1" id="KW-0175">Coiled coil</keyword>
<proteinExistence type="predicted"/>